<sequence length="129" mass="14326">MDNSSSHRADGMLLTIFELVTEGVKAQLDDESAIALGRDVVDRIRHTFGGELVYVCKGRSLDAILTSNQIWAEFNGKNHVELSKKYDCSVQWVYSVVRTMTKLKRAEIQGDLFDSSKGKGANDGEPELC</sequence>
<dbReference type="InterPro" id="IPR014875">
    <property type="entry name" value="Mor_transcription_activator"/>
</dbReference>
<protein>
    <submittedName>
        <fullName evidence="2">Transcriptional regulator</fullName>
    </submittedName>
</protein>
<dbReference type="PANTHER" id="PTHR37812">
    <property type="entry name" value="MU-LIKE PROPHAGE FLUMU PROTEIN C"/>
    <property type="match status" value="1"/>
</dbReference>
<evidence type="ECO:0000313" key="3">
    <source>
        <dbReference type="Proteomes" id="UP000258102"/>
    </source>
</evidence>
<dbReference type="RefSeq" id="WP_088531217.1">
    <property type="nucleotide sequence ID" value="NZ_CP021646.1"/>
</dbReference>
<dbReference type="KEGG" id="ppis:B1L02_12105"/>
<dbReference type="Proteomes" id="UP000258102">
    <property type="component" value="Chromosome 1"/>
</dbReference>
<proteinExistence type="predicted"/>
<dbReference type="Gene3D" id="1.10.10.60">
    <property type="entry name" value="Homeodomain-like"/>
    <property type="match status" value="1"/>
</dbReference>
<dbReference type="InterPro" id="IPR009057">
    <property type="entry name" value="Homeodomain-like_sf"/>
</dbReference>
<evidence type="ECO:0000313" key="2">
    <source>
        <dbReference type="EMBL" id="AXR01610.1"/>
    </source>
</evidence>
<reference evidence="2 3" key="1">
    <citation type="submission" date="2018-08" db="EMBL/GenBank/DDBJ databases">
        <title>Whole Genome Sequences of Two Pseudoalteromonas piscicida Strains, DE1-A and DE2-A, which Exhibit Strong Antibacterial Activity against Vibrio vulnificus.</title>
        <authorList>
            <person name="Richards G.P."/>
            <person name="Needleman D.S."/>
            <person name="Watson M.A."/>
            <person name="Polson S.W."/>
        </authorList>
    </citation>
    <scope>NUCLEOTIDE SEQUENCE [LARGE SCALE GENOMIC DNA]</scope>
    <source>
        <strain evidence="2 3">DE2-A</strain>
    </source>
</reference>
<dbReference type="InterPro" id="IPR052411">
    <property type="entry name" value="c-mor_Regulatory_Protein"/>
</dbReference>
<gene>
    <name evidence="2" type="ORF">D0511_05625</name>
</gene>
<name>A0AAD0W2U7_PSEO7</name>
<dbReference type="EMBL" id="CP031761">
    <property type="protein sequence ID" value="AXR01610.1"/>
    <property type="molecule type" value="Genomic_DNA"/>
</dbReference>
<accession>A0AAD0W2U7</accession>
<feature type="domain" description="Mor transcription activator" evidence="1">
    <location>
        <begin position="25"/>
        <end position="112"/>
    </location>
</feature>
<dbReference type="AlphaFoldDB" id="A0AAD0W2U7"/>
<dbReference type="PANTHER" id="PTHR37812:SF1">
    <property type="entry name" value="MU-LIKE PROPHAGE FLUMU PROTEIN C"/>
    <property type="match status" value="1"/>
</dbReference>
<evidence type="ECO:0000259" key="1">
    <source>
        <dbReference type="Pfam" id="PF08765"/>
    </source>
</evidence>
<organism evidence="2 3">
    <name type="scientific">Pseudoalteromonas piscicida</name>
    <dbReference type="NCBI Taxonomy" id="43662"/>
    <lineage>
        <taxon>Bacteria</taxon>
        <taxon>Pseudomonadati</taxon>
        <taxon>Pseudomonadota</taxon>
        <taxon>Gammaproteobacteria</taxon>
        <taxon>Alteromonadales</taxon>
        <taxon>Pseudoalteromonadaceae</taxon>
        <taxon>Pseudoalteromonas</taxon>
    </lineage>
</organism>
<dbReference type="SUPFAM" id="SSF46689">
    <property type="entry name" value="Homeodomain-like"/>
    <property type="match status" value="1"/>
</dbReference>
<dbReference type="Pfam" id="PF08765">
    <property type="entry name" value="Mor"/>
    <property type="match status" value="1"/>
</dbReference>